<reference evidence="4" key="1">
    <citation type="submission" date="2016-12" db="EMBL/GenBank/DDBJ databases">
        <authorList>
            <person name="Varghese N."/>
            <person name="Submissions S."/>
        </authorList>
    </citation>
    <scope>NUCLEOTIDE SEQUENCE [LARGE SCALE GENOMIC DNA]</scope>
    <source>
        <strain evidence="4">DSM 45599</strain>
    </source>
</reference>
<evidence type="ECO:0000256" key="2">
    <source>
        <dbReference type="SAM" id="Phobius"/>
    </source>
</evidence>
<feature type="transmembrane region" description="Helical" evidence="2">
    <location>
        <begin position="136"/>
        <end position="155"/>
    </location>
</feature>
<keyword evidence="2" id="KW-1133">Transmembrane helix</keyword>
<evidence type="ECO:0000313" key="4">
    <source>
        <dbReference type="Proteomes" id="UP000185124"/>
    </source>
</evidence>
<keyword evidence="2" id="KW-0812">Transmembrane</keyword>
<feature type="transmembrane region" description="Helical" evidence="2">
    <location>
        <begin position="105"/>
        <end position="124"/>
    </location>
</feature>
<name>A0A1N5UFH2_9ACTN</name>
<protein>
    <submittedName>
        <fullName evidence="3">Uncharacterized protein</fullName>
    </submittedName>
</protein>
<accession>A0A1N5UFH2</accession>
<feature type="region of interest" description="Disordered" evidence="1">
    <location>
        <begin position="284"/>
        <end position="308"/>
    </location>
</feature>
<sequence>MVVAEPLTNISATAGLYSQIAGVLAGFAFTALLLYLNRTPDTPEQVKEVDPSQADEATRVHRQVTVVLFNTLGALIICAVQYGVLAGGPPDSGNSLSGTMLNGPAFSLAILGMFYATALAAAPFGHLAPMLASARILVGAIGPVIAMLLIASAALDIHISGCVARAAASQGTTTVCRTDTEIALDRPYGFALALTALMLLIGVLALTVFRQPTRPAPLWIPKAMAHLIIGAAAITTFGTVFLGTRPVSYLLPSPALFAVLTSAFAILTSFAVMAARSCHHIQDAQPGGAHRDGATPPAVLRPIPSTPA</sequence>
<organism evidence="3 4">
    <name type="scientific">Micromonospora cremea</name>
    <dbReference type="NCBI Taxonomy" id="709881"/>
    <lineage>
        <taxon>Bacteria</taxon>
        <taxon>Bacillati</taxon>
        <taxon>Actinomycetota</taxon>
        <taxon>Actinomycetes</taxon>
        <taxon>Micromonosporales</taxon>
        <taxon>Micromonosporaceae</taxon>
        <taxon>Micromonospora</taxon>
    </lineage>
</organism>
<feature type="transmembrane region" description="Helical" evidence="2">
    <location>
        <begin position="223"/>
        <end position="243"/>
    </location>
</feature>
<feature type="transmembrane region" description="Helical" evidence="2">
    <location>
        <begin position="255"/>
        <end position="275"/>
    </location>
</feature>
<feature type="transmembrane region" description="Helical" evidence="2">
    <location>
        <begin position="66"/>
        <end position="85"/>
    </location>
</feature>
<proteinExistence type="predicted"/>
<dbReference type="AlphaFoldDB" id="A0A1N5UFH2"/>
<feature type="transmembrane region" description="Helical" evidence="2">
    <location>
        <begin position="16"/>
        <end position="36"/>
    </location>
</feature>
<feature type="transmembrane region" description="Helical" evidence="2">
    <location>
        <begin position="188"/>
        <end position="211"/>
    </location>
</feature>
<gene>
    <name evidence="3" type="ORF">SAMN04489832_0874</name>
</gene>
<dbReference type="RefSeq" id="WP_074308906.1">
    <property type="nucleotide sequence ID" value="NZ_FSQT01000001.1"/>
</dbReference>
<keyword evidence="2" id="KW-0472">Membrane</keyword>
<dbReference type="OrthoDB" id="3294365at2"/>
<evidence type="ECO:0000313" key="3">
    <source>
        <dbReference type="EMBL" id="SIM59502.1"/>
    </source>
</evidence>
<dbReference type="Proteomes" id="UP000185124">
    <property type="component" value="Unassembled WGS sequence"/>
</dbReference>
<dbReference type="EMBL" id="FSQT01000001">
    <property type="protein sequence ID" value="SIM59502.1"/>
    <property type="molecule type" value="Genomic_DNA"/>
</dbReference>
<evidence type="ECO:0000256" key="1">
    <source>
        <dbReference type="SAM" id="MobiDB-lite"/>
    </source>
</evidence>
<keyword evidence="4" id="KW-1185">Reference proteome</keyword>